<feature type="region of interest" description="Disordered" evidence="1">
    <location>
        <begin position="170"/>
        <end position="208"/>
    </location>
</feature>
<evidence type="ECO:0000313" key="3">
    <source>
        <dbReference type="Proteomes" id="UP001151760"/>
    </source>
</evidence>
<feature type="compositionally biased region" description="Low complexity" evidence="1">
    <location>
        <begin position="339"/>
        <end position="355"/>
    </location>
</feature>
<keyword evidence="3" id="KW-1185">Reference proteome</keyword>
<evidence type="ECO:0000256" key="1">
    <source>
        <dbReference type="SAM" id="MobiDB-lite"/>
    </source>
</evidence>
<feature type="region of interest" description="Disordered" evidence="1">
    <location>
        <begin position="261"/>
        <end position="370"/>
    </location>
</feature>
<accession>A0ABQ5G8V9</accession>
<feature type="compositionally biased region" description="Basic and acidic residues" evidence="1">
    <location>
        <begin position="323"/>
        <end position="334"/>
    </location>
</feature>
<proteinExistence type="predicted"/>
<reference evidence="2" key="2">
    <citation type="submission" date="2022-01" db="EMBL/GenBank/DDBJ databases">
        <authorList>
            <person name="Yamashiro T."/>
            <person name="Shiraishi A."/>
            <person name="Satake H."/>
            <person name="Nakayama K."/>
        </authorList>
    </citation>
    <scope>NUCLEOTIDE SEQUENCE</scope>
</reference>
<comment type="caution">
    <text evidence="2">The sequence shown here is derived from an EMBL/GenBank/DDBJ whole genome shotgun (WGS) entry which is preliminary data.</text>
</comment>
<reference evidence="2" key="1">
    <citation type="journal article" date="2022" name="Int. J. Mol. Sci.">
        <title>Draft Genome of Tanacetum Coccineum: Genomic Comparison of Closely Related Tanacetum-Family Plants.</title>
        <authorList>
            <person name="Yamashiro T."/>
            <person name="Shiraishi A."/>
            <person name="Nakayama K."/>
            <person name="Satake H."/>
        </authorList>
    </citation>
    <scope>NUCLEOTIDE SEQUENCE</scope>
</reference>
<name>A0ABQ5G8V9_9ASTR</name>
<evidence type="ECO:0000313" key="2">
    <source>
        <dbReference type="EMBL" id="GJT71494.1"/>
    </source>
</evidence>
<dbReference type="EMBL" id="BQNB010018172">
    <property type="protein sequence ID" value="GJT71494.1"/>
    <property type="molecule type" value="Genomic_DNA"/>
</dbReference>
<gene>
    <name evidence="2" type="ORF">Tco_1030780</name>
</gene>
<dbReference type="Proteomes" id="UP001151760">
    <property type="component" value="Unassembled WGS sequence"/>
</dbReference>
<organism evidence="2 3">
    <name type="scientific">Tanacetum coccineum</name>
    <dbReference type="NCBI Taxonomy" id="301880"/>
    <lineage>
        <taxon>Eukaryota</taxon>
        <taxon>Viridiplantae</taxon>
        <taxon>Streptophyta</taxon>
        <taxon>Embryophyta</taxon>
        <taxon>Tracheophyta</taxon>
        <taxon>Spermatophyta</taxon>
        <taxon>Magnoliopsida</taxon>
        <taxon>eudicotyledons</taxon>
        <taxon>Gunneridae</taxon>
        <taxon>Pentapetalae</taxon>
        <taxon>asterids</taxon>
        <taxon>campanulids</taxon>
        <taxon>Asterales</taxon>
        <taxon>Asteraceae</taxon>
        <taxon>Asteroideae</taxon>
        <taxon>Anthemideae</taxon>
        <taxon>Anthemidinae</taxon>
        <taxon>Tanacetum</taxon>
    </lineage>
</organism>
<sequence>MSSYSTPHGSTNHSISKVPDTKDTIKFKLDAQEITYTVDMFHDTLHLLVETLNNTFVALVKYRLLNLSCRGLAIRKDVIQYSRFTKLIISDLMKKFPSILQRINEDYHSIKDDIPLVSLYTTGNVQVRGMLILDAFLTGEMRATDNYTEYEMVFVKVVVLMNQPQPVVSTLGTHRSTPRAYKTPTPTVASPQGKKRKQRARETSLPRKSLKVTIKKKKQSTTLRLPPGEDRERDEIVEATLLSLTLYKTALAAKAQENIAKVQEKQDEEEIEKIVKGEEDEESYASEFVDSMLNDDDDSSNRIEPESHKEHPENVNDDDDEIEKEKNNDDHIDHTLVGSHATSISPTTATTSKNSSRSKSKRGFTSNKTKILPGSIAGMCRRRGQIRTHIKTKFATHEFFMGNIREVLDHCNSVVPEIVTPPNWVAAE</sequence>
<feature type="compositionally biased region" description="Basic and acidic residues" evidence="1">
    <location>
        <begin position="299"/>
        <end position="314"/>
    </location>
</feature>
<protein>
    <submittedName>
        <fullName evidence="2">Uncharacterized protein</fullName>
    </submittedName>
</protein>